<dbReference type="InterPro" id="IPR015915">
    <property type="entry name" value="Kelch-typ_b-propeller"/>
</dbReference>
<evidence type="ECO:0008006" key="6">
    <source>
        <dbReference type="Google" id="ProtNLM"/>
    </source>
</evidence>
<evidence type="ECO:0000256" key="2">
    <source>
        <dbReference type="ARBA" id="ARBA00022737"/>
    </source>
</evidence>
<keyword evidence="2" id="KW-0677">Repeat</keyword>
<keyword evidence="3" id="KW-0812">Transmembrane</keyword>
<dbReference type="SUPFAM" id="SSF117281">
    <property type="entry name" value="Kelch motif"/>
    <property type="match status" value="1"/>
</dbReference>
<dbReference type="PANTHER" id="PTHR46093:SF18">
    <property type="entry name" value="FIBRONECTIN TYPE-III DOMAIN-CONTAINING PROTEIN"/>
    <property type="match status" value="1"/>
</dbReference>
<sequence length="310" mass="34253">MDDIFYIDLTQPFYNFDPNTASDANNIYVFGGFSNIGTPKDELYIIHRDSLPENPIPNYVQDTNSTPSPRKWHTSVIYNKKLYVWGGLRSLSGIPNQSLGDGTMYIYDITQSVWTSNPTPDQPIGRQLHTATLLPDGRIIMIGGSFSSDVGQLDVYDTKTNQWTNITATKNDVIPPIVGHTATLLPDNQSILICGGSNQSAYSGLAVLNASNYVWTVISPNGTNGTSPTSLFGGHLATLYANVIIFAFGKYYGLDCFPIINYIAKQNAQTSDIKKIIIIVPIIGVIVFIVILVLLLYFIHHKRPFVIIIN</sequence>
<dbReference type="PANTHER" id="PTHR46093">
    <property type="entry name" value="ACYL-COA-BINDING DOMAIN-CONTAINING PROTEIN 5"/>
    <property type="match status" value="1"/>
</dbReference>
<dbReference type="AlphaFoldDB" id="A0A397W893"/>
<dbReference type="Pfam" id="PF24681">
    <property type="entry name" value="Kelch_KLHDC2_KLHL20_DRC7"/>
    <property type="match status" value="1"/>
</dbReference>
<keyword evidence="3" id="KW-0472">Membrane</keyword>
<keyword evidence="3" id="KW-1133">Transmembrane helix</keyword>
<dbReference type="STRING" id="44941.A0A397W893"/>
<dbReference type="EMBL" id="QKWP01000095">
    <property type="protein sequence ID" value="RIB27536.1"/>
    <property type="molecule type" value="Genomic_DNA"/>
</dbReference>
<dbReference type="OrthoDB" id="2363417at2759"/>
<gene>
    <name evidence="4" type="ORF">C2G38_2061618</name>
</gene>
<comment type="caution">
    <text evidence="4">The sequence shown here is derived from an EMBL/GenBank/DDBJ whole genome shotgun (WGS) entry which is preliminary data.</text>
</comment>
<evidence type="ECO:0000256" key="1">
    <source>
        <dbReference type="ARBA" id="ARBA00022441"/>
    </source>
</evidence>
<evidence type="ECO:0000313" key="4">
    <source>
        <dbReference type="EMBL" id="RIB27536.1"/>
    </source>
</evidence>
<proteinExistence type="predicted"/>
<evidence type="ECO:0000313" key="5">
    <source>
        <dbReference type="Proteomes" id="UP000266673"/>
    </source>
</evidence>
<organism evidence="4 5">
    <name type="scientific">Gigaspora rosea</name>
    <dbReference type="NCBI Taxonomy" id="44941"/>
    <lineage>
        <taxon>Eukaryota</taxon>
        <taxon>Fungi</taxon>
        <taxon>Fungi incertae sedis</taxon>
        <taxon>Mucoromycota</taxon>
        <taxon>Glomeromycotina</taxon>
        <taxon>Glomeromycetes</taxon>
        <taxon>Diversisporales</taxon>
        <taxon>Gigasporaceae</taxon>
        <taxon>Gigaspora</taxon>
    </lineage>
</organism>
<reference evidence="4 5" key="1">
    <citation type="submission" date="2018-06" db="EMBL/GenBank/DDBJ databases">
        <title>Comparative genomics reveals the genomic features of Rhizophagus irregularis, R. cerebriforme, R. diaphanum and Gigaspora rosea, and their symbiotic lifestyle signature.</title>
        <authorList>
            <person name="Morin E."/>
            <person name="San Clemente H."/>
            <person name="Chen E.C.H."/>
            <person name="De La Providencia I."/>
            <person name="Hainaut M."/>
            <person name="Kuo A."/>
            <person name="Kohler A."/>
            <person name="Murat C."/>
            <person name="Tang N."/>
            <person name="Roy S."/>
            <person name="Loubradou J."/>
            <person name="Henrissat B."/>
            <person name="Grigoriev I.V."/>
            <person name="Corradi N."/>
            <person name="Roux C."/>
            <person name="Martin F.M."/>
        </authorList>
    </citation>
    <scope>NUCLEOTIDE SEQUENCE [LARGE SCALE GENOMIC DNA]</scope>
    <source>
        <strain evidence="4 5">DAOM 194757</strain>
    </source>
</reference>
<name>A0A397W893_9GLOM</name>
<dbReference type="Gene3D" id="2.120.10.80">
    <property type="entry name" value="Kelch-type beta propeller"/>
    <property type="match status" value="1"/>
</dbReference>
<feature type="transmembrane region" description="Helical" evidence="3">
    <location>
        <begin position="276"/>
        <end position="299"/>
    </location>
</feature>
<protein>
    <recommendedName>
        <fullName evidence="6">Galactose oxidase</fullName>
    </recommendedName>
</protein>
<keyword evidence="1" id="KW-0880">Kelch repeat</keyword>
<evidence type="ECO:0000256" key="3">
    <source>
        <dbReference type="SAM" id="Phobius"/>
    </source>
</evidence>
<accession>A0A397W893</accession>
<keyword evidence="5" id="KW-1185">Reference proteome</keyword>
<dbReference type="Proteomes" id="UP000266673">
    <property type="component" value="Unassembled WGS sequence"/>
</dbReference>